<dbReference type="Pfam" id="PF00026">
    <property type="entry name" value="Asp"/>
    <property type="match status" value="1"/>
</dbReference>
<keyword evidence="3" id="KW-0812">Transmembrane</keyword>
<feature type="domain" description="Peptidase A1" evidence="4">
    <location>
        <begin position="38"/>
        <end position="397"/>
    </location>
</feature>
<proteinExistence type="inferred from homology"/>
<feature type="region of interest" description="Disordered" evidence="2">
    <location>
        <begin position="1"/>
        <end position="21"/>
    </location>
</feature>
<name>A0A6A5U7K0_9PLEO</name>
<dbReference type="Gene3D" id="2.40.70.10">
    <property type="entry name" value="Acid Proteases"/>
    <property type="match status" value="2"/>
</dbReference>
<dbReference type="EMBL" id="ML976982">
    <property type="protein sequence ID" value="KAF1960901.1"/>
    <property type="molecule type" value="Genomic_DNA"/>
</dbReference>
<dbReference type="AlphaFoldDB" id="A0A6A5U7K0"/>
<dbReference type="GO" id="GO:0031505">
    <property type="term" value="P:fungal-type cell wall organization"/>
    <property type="evidence" value="ECO:0007669"/>
    <property type="project" value="TreeGrafter"/>
</dbReference>
<keyword evidence="3" id="KW-0472">Membrane</keyword>
<dbReference type="InterPro" id="IPR001461">
    <property type="entry name" value="Aspartic_peptidase_A1"/>
</dbReference>
<dbReference type="PROSITE" id="PS51767">
    <property type="entry name" value="PEPTIDASE_A1"/>
    <property type="match status" value="1"/>
</dbReference>
<dbReference type="InterPro" id="IPR021109">
    <property type="entry name" value="Peptidase_aspartic_dom_sf"/>
</dbReference>
<dbReference type="OrthoDB" id="4074350at2759"/>
<feature type="region of interest" description="Disordered" evidence="2">
    <location>
        <begin position="471"/>
        <end position="601"/>
    </location>
</feature>
<dbReference type="CDD" id="cd12087">
    <property type="entry name" value="TM_EGFR-like"/>
    <property type="match status" value="1"/>
</dbReference>
<evidence type="ECO:0000313" key="5">
    <source>
        <dbReference type="EMBL" id="KAF1960901.1"/>
    </source>
</evidence>
<dbReference type="GO" id="GO:0005576">
    <property type="term" value="C:extracellular region"/>
    <property type="evidence" value="ECO:0007669"/>
    <property type="project" value="TreeGrafter"/>
</dbReference>
<dbReference type="PANTHER" id="PTHR47965">
    <property type="entry name" value="ASPARTYL PROTEASE-RELATED"/>
    <property type="match status" value="1"/>
</dbReference>
<dbReference type="GO" id="GO:0009277">
    <property type="term" value="C:fungal-type cell wall"/>
    <property type="evidence" value="ECO:0007669"/>
    <property type="project" value="TreeGrafter"/>
</dbReference>
<evidence type="ECO:0000256" key="3">
    <source>
        <dbReference type="SAM" id="Phobius"/>
    </source>
</evidence>
<gene>
    <name evidence="5" type="ORF">CC80DRAFT_266982</name>
</gene>
<feature type="compositionally biased region" description="Polar residues" evidence="2">
    <location>
        <begin position="572"/>
        <end position="581"/>
    </location>
</feature>
<feature type="transmembrane region" description="Helical" evidence="3">
    <location>
        <begin position="439"/>
        <end position="462"/>
    </location>
</feature>
<sequence>MRLRKRADNVNSTTVPAPPKPYVLPASNEWDGNDGKWSTFLINLGDDEHGRGQNFRVLVSTSSPVTIVPGQSDWCNQECSKERGTQLFDNKQTLGFEDKSSYAWNEAGLFNIPLPHWWSMNKTDAKWGSENVGLGPSSTTSPILAKQNVLLGQDKNLFMGSLGLSNVAVISGKDSKSGFLVNFAKSAEMIPSVSYGYSAGASYRNGESGAAGSVVLGGYDRSRAKLENSFSTNMPPNNSTLVVGVTSITYQPNQDIHAITESLTANSSGFLATIDSTLPYLWLPDKICDAFIERFQLSYNEKTELYTVNETAHEHNQRQNATVLFKLSKDALDSNNYTTISLPYAAFDLEASYPIYDNATRYFPIKKSRNGIFVLGRTFLQESYLIVDYERSNFTIAPAIYTNPMPEQKLVPIYNKTYTPPAATLTPIPKGDKGLPGGAIAGIVVGILIAIGLAAVGAFFWWKKRRTTQEAPPYSEKPQEIDTEVAGTEVKHRRVSELDSEPRGPNSPKPSLGGYYDRDAKDISPFPPISEMESPPAELYSPPLMTSTPRTEEAGSDYFMAGNKVRRRGATRESSGNNTPGTPAAIAELPGDDGQYQVGGVHFEPVLSPKLNSAHLRGASDTSLGSNIDEVVGRPGPSPEPGTRTDTRARGESQPPLEGVKEEGEDAPLERRPSHTRGLSDTTVQSEDTAVSALTPEEMEQWALGDDNEPRRPLSE</sequence>
<dbReference type="GO" id="GO:0004190">
    <property type="term" value="F:aspartic-type endopeptidase activity"/>
    <property type="evidence" value="ECO:0007669"/>
    <property type="project" value="InterPro"/>
</dbReference>
<evidence type="ECO:0000256" key="1">
    <source>
        <dbReference type="ARBA" id="ARBA00007447"/>
    </source>
</evidence>
<dbReference type="PANTHER" id="PTHR47965:SF101">
    <property type="entry name" value="HYPOTHETICAL ASPARTYL PROTEASE (EUROFUNG)-RELATED"/>
    <property type="match status" value="1"/>
</dbReference>
<comment type="similarity">
    <text evidence="1">Belongs to the peptidase A1 family.</text>
</comment>
<evidence type="ECO:0000256" key="2">
    <source>
        <dbReference type="SAM" id="MobiDB-lite"/>
    </source>
</evidence>
<dbReference type="Proteomes" id="UP000800035">
    <property type="component" value="Unassembled WGS sequence"/>
</dbReference>
<protein>
    <recommendedName>
        <fullName evidence="4">Peptidase A1 domain-containing protein</fullName>
    </recommendedName>
</protein>
<keyword evidence="6" id="KW-1185">Reference proteome</keyword>
<dbReference type="GO" id="GO:0006508">
    <property type="term" value="P:proteolysis"/>
    <property type="evidence" value="ECO:0007669"/>
    <property type="project" value="InterPro"/>
</dbReference>
<dbReference type="SUPFAM" id="SSF50630">
    <property type="entry name" value="Acid proteases"/>
    <property type="match status" value="1"/>
</dbReference>
<feature type="region of interest" description="Disordered" evidence="2">
    <location>
        <begin position="614"/>
        <end position="716"/>
    </location>
</feature>
<feature type="compositionally biased region" description="Polar residues" evidence="2">
    <location>
        <begin position="677"/>
        <end position="689"/>
    </location>
</feature>
<dbReference type="InterPro" id="IPR033121">
    <property type="entry name" value="PEPTIDASE_A1"/>
</dbReference>
<evidence type="ECO:0000259" key="4">
    <source>
        <dbReference type="PROSITE" id="PS51767"/>
    </source>
</evidence>
<organism evidence="5 6">
    <name type="scientific">Byssothecium circinans</name>
    <dbReference type="NCBI Taxonomy" id="147558"/>
    <lineage>
        <taxon>Eukaryota</taxon>
        <taxon>Fungi</taxon>
        <taxon>Dikarya</taxon>
        <taxon>Ascomycota</taxon>
        <taxon>Pezizomycotina</taxon>
        <taxon>Dothideomycetes</taxon>
        <taxon>Pleosporomycetidae</taxon>
        <taxon>Pleosporales</taxon>
        <taxon>Massarineae</taxon>
        <taxon>Massarinaceae</taxon>
        <taxon>Byssothecium</taxon>
    </lineage>
</organism>
<reference evidence="5" key="1">
    <citation type="journal article" date="2020" name="Stud. Mycol.">
        <title>101 Dothideomycetes genomes: a test case for predicting lifestyles and emergence of pathogens.</title>
        <authorList>
            <person name="Haridas S."/>
            <person name="Albert R."/>
            <person name="Binder M."/>
            <person name="Bloem J."/>
            <person name="Labutti K."/>
            <person name="Salamov A."/>
            <person name="Andreopoulos B."/>
            <person name="Baker S."/>
            <person name="Barry K."/>
            <person name="Bills G."/>
            <person name="Bluhm B."/>
            <person name="Cannon C."/>
            <person name="Castanera R."/>
            <person name="Culley D."/>
            <person name="Daum C."/>
            <person name="Ezra D."/>
            <person name="Gonzalez J."/>
            <person name="Henrissat B."/>
            <person name="Kuo A."/>
            <person name="Liang C."/>
            <person name="Lipzen A."/>
            <person name="Lutzoni F."/>
            <person name="Magnuson J."/>
            <person name="Mondo S."/>
            <person name="Nolan M."/>
            <person name="Ohm R."/>
            <person name="Pangilinan J."/>
            <person name="Park H.-J."/>
            <person name="Ramirez L."/>
            <person name="Alfaro M."/>
            <person name="Sun H."/>
            <person name="Tritt A."/>
            <person name="Yoshinaga Y."/>
            <person name="Zwiers L.-H."/>
            <person name="Turgeon B."/>
            <person name="Goodwin S."/>
            <person name="Spatafora J."/>
            <person name="Crous P."/>
            <person name="Grigoriev I."/>
        </authorList>
    </citation>
    <scope>NUCLEOTIDE SEQUENCE</scope>
    <source>
        <strain evidence="5">CBS 675.92</strain>
    </source>
</reference>
<evidence type="ECO:0000313" key="6">
    <source>
        <dbReference type="Proteomes" id="UP000800035"/>
    </source>
</evidence>
<accession>A0A6A5U7K0</accession>
<keyword evidence="3" id="KW-1133">Transmembrane helix</keyword>